<organism evidence="1 2">
    <name type="scientific">Funneliformis caledonium</name>
    <dbReference type="NCBI Taxonomy" id="1117310"/>
    <lineage>
        <taxon>Eukaryota</taxon>
        <taxon>Fungi</taxon>
        <taxon>Fungi incertae sedis</taxon>
        <taxon>Mucoromycota</taxon>
        <taxon>Glomeromycotina</taxon>
        <taxon>Glomeromycetes</taxon>
        <taxon>Glomerales</taxon>
        <taxon>Glomeraceae</taxon>
        <taxon>Funneliformis</taxon>
    </lineage>
</organism>
<evidence type="ECO:0000313" key="2">
    <source>
        <dbReference type="Proteomes" id="UP000789570"/>
    </source>
</evidence>
<comment type="caution">
    <text evidence="1">The sequence shown here is derived from an EMBL/GenBank/DDBJ whole genome shotgun (WGS) entry which is preliminary data.</text>
</comment>
<proteinExistence type="predicted"/>
<evidence type="ECO:0000313" key="1">
    <source>
        <dbReference type="EMBL" id="CAG8484447.1"/>
    </source>
</evidence>
<name>A0A9N8WHC9_9GLOM</name>
<sequence length="47" mass="5373">VWSGNLIQIFDPQNSHGSAKRNLYERTNNDDDVTEAFDHNSHDLSTL</sequence>
<keyword evidence="2" id="KW-1185">Reference proteome</keyword>
<protein>
    <submittedName>
        <fullName evidence="1">3892_t:CDS:1</fullName>
    </submittedName>
</protein>
<dbReference type="EMBL" id="CAJVPQ010000471">
    <property type="protein sequence ID" value="CAG8484447.1"/>
    <property type="molecule type" value="Genomic_DNA"/>
</dbReference>
<reference evidence="1" key="1">
    <citation type="submission" date="2021-06" db="EMBL/GenBank/DDBJ databases">
        <authorList>
            <person name="Kallberg Y."/>
            <person name="Tangrot J."/>
            <person name="Rosling A."/>
        </authorList>
    </citation>
    <scope>NUCLEOTIDE SEQUENCE</scope>
    <source>
        <strain evidence="1">UK204</strain>
    </source>
</reference>
<feature type="non-terminal residue" evidence="1">
    <location>
        <position position="47"/>
    </location>
</feature>
<gene>
    <name evidence="1" type="ORF">FCALED_LOCUS2882</name>
</gene>
<accession>A0A9N8WHC9</accession>
<dbReference type="AlphaFoldDB" id="A0A9N8WHC9"/>
<dbReference type="Proteomes" id="UP000789570">
    <property type="component" value="Unassembled WGS sequence"/>
</dbReference>